<reference evidence="1" key="1">
    <citation type="journal article" date="2023" name="G3 (Bethesda)">
        <title>A reference genome for the long-term kleptoplast-retaining sea slug Elysia crispata morphotype clarki.</title>
        <authorList>
            <person name="Eastman K.E."/>
            <person name="Pendleton A.L."/>
            <person name="Shaikh M.A."/>
            <person name="Suttiyut T."/>
            <person name="Ogas R."/>
            <person name="Tomko P."/>
            <person name="Gavelis G."/>
            <person name="Widhalm J.R."/>
            <person name="Wisecaver J.H."/>
        </authorList>
    </citation>
    <scope>NUCLEOTIDE SEQUENCE</scope>
    <source>
        <strain evidence="1">ECLA1</strain>
    </source>
</reference>
<sequence>HSSRSIISIALDSSTISPAYKQQLLQSCLNNNNFLTVQQMPHANIPPTCNTTVAAVAPLRTKLNTVFKASTTPASAV</sequence>
<dbReference type="Proteomes" id="UP001283361">
    <property type="component" value="Unassembled WGS sequence"/>
</dbReference>
<organism evidence="1 2">
    <name type="scientific">Elysia crispata</name>
    <name type="common">lettuce slug</name>
    <dbReference type="NCBI Taxonomy" id="231223"/>
    <lineage>
        <taxon>Eukaryota</taxon>
        <taxon>Metazoa</taxon>
        <taxon>Spiralia</taxon>
        <taxon>Lophotrochozoa</taxon>
        <taxon>Mollusca</taxon>
        <taxon>Gastropoda</taxon>
        <taxon>Heterobranchia</taxon>
        <taxon>Euthyneura</taxon>
        <taxon>Panpulmonata</taxon>
        <taxon>Sacoglossa</taxon>
        <taxon>Placobranchoidea</taxon>
        <taxon>Plakobranchidae</taxon>
        <taxon>Elysia</taxon>
    </lineage>
</organism>
<accession>A0AAE0Z0W6</accession>
<name>A0AAE0Z0W6_9GAST</name>
<comment type="caution">
    <text evidence="1">The sequence shown here is derived from an EMBL/GenBank/DDBJ whole genome shotgun (WGS) entry which is preliminary data.</text>
</comment>
<dbReference type="EMBL" id="JAWDGP010004946">
    <property type="protein sequence ID" value="KAK3760794.1"/>
    <property type="molecule type" value="Genomic_DNA"/>
</dbReference>
<proteinExistence type="predicted"/>
<protein>
    <submittedName>
        <fullName evidence="1">Uncharacterized protein</fullName>
    </submittedName>
</protein>
<gene>
    <name evidence="1" type="ORF">RRG08_062808</name>
</gene>
<feature type="non-terminal residue" evidence="1">
    <location>
        <position position="1"/>
    </location>
</feature>
<evidence type="ECO:0000313" key="2">
    <source>
        <dbReference type="Proteomes" id="UP001283361"/>
    </source>
</evidence>
<keyword evidence="2" id="KW-1185">Reference proteome</keyword>
<evidence type="ECO:0000313" key="1">
    <source>
        <dbReference type="EMBL" id="KAK3760794.1"/>
    </source>
</evidence>
<dbReference type="AlphaFoldDB" id="A0AAE0Z0W6"/>